<dbReference type="AlphaFoldDB" id="W4K0X7"/>
<gene>
    <name evidence="1" type="ORF">HETIRDRAFT_453790</name>
</gene>
<protein>
    <submittedName>
        <fullName evidence="1">Uncharacterized protein</fullName>
    </submittedName>
</protein>
<reference evidence="1 2" key="1">
    <citation type="journal article" date="2012" name="New Phytol.">
        <title>Insight into trade-off between wood decay and parasitism from the genome of a fungal forest pathogen.</title>
        <authorList>
            <person name="Olson A."/>
            <person name="Aerts A."/>
            <person name="Asiegbu F."/>
            <person name="Belbahri L."/>
            <person name="Bouzid O."/>
            <person name="Broberg A."/>
            <person name="Canback B."/>
            <person name="Coutinho P.M."/>
            <person name="Cullen D."/>
            <person name="Dalman K."/>
            <person name="Deflorio G."/>
            <person name="van Diepen L.T."/>
            <person name="Dunand C."/>
            <person name="Duplessis S."/>
            <person name="Durling M."/>
            <person name="Gonthier P."/>
            <person name="Grimwood J."/>
            <person name="Fossdal C.G."/>
            <person name="Hansson D."/>
            <person name="Henrissat B."/>
            <person name="Hietala A."/>
            <person name="Himmelstrand K."/>
            <person name="Hoffmeister D."/>
            <person name="Hogberg N."/>
            <person name="James T.Y."/>
            <person name="Karlsson M."/>
            <person name="Kohler A."/>
            <person name="Kues U."/>
            <person name="Lee Y.H."/>
            <person name="Lin Y.C."/>
            <person name="Lind M."/>
            <person name="Lindquist E."/>
            <person name="Lombard V."/>
            <person name="Lucas S."/>
            <person name="Lunden K."/>
            <person name="Morin E."/>
            <person name="Murat C."/>
            <person name="Park J."/>
            <person name="Raffaello T."/>
            <person name="Rouze P."/>
            <person name="Salamov A."/>
            <person name="Schmutz J."/>
            <person name="Solheim H."/>
            <person name="Stahlberg J."/>
            <person name="Velez H."/>
            <person name="de Vries R.P."/>
            <person name="Wiebenga A."/>
            <person name="Woodward S."/>
            <person name="Yakovlev I."/>
            <person name="Garbelotto M."/>
            <person name="Martin F."/>
            <person name="Grigoriev I.V."/>
            <person name="Stenlid J."/>
        </authorList>
    </citation>
    <scope>NUCLEOTIDE SEQUENCE [LARGE SCALE GENOMIC DNA]</scope>
    <source>
        <strain evidence="1 2">TC 32-1</strain>
    </source>
</reference>
<dbReference type="EMBL" id="KI925461">
    <property type="protein sequence ID" value="ETW79359.1"/>
    <property type="molecule type" value="Genomic_DNA"/>
</dbReference>
<accession>W4K0X7</accession>
<sequence>MPMIVVDGNFAAVATAYPAHLQRPSPWHTSYLIILLIHAATLCPVRKLIALRVLSEMGIVKEAPEALRHLEAQRENGYANPIRISDPPTWLEHAGVGAKPPLLVGETSPTPPSASFRPGLMRQYTRSAVDDMGLPLDVHHVIWLALLRLARTWNTTLFWL</sequence>
<proteinExistence type="predicted"/>
<name>W4K0X7_HETIT</name>
<dbReference type="InParanoid" id="W4K0X7"/>
<dbReference type="RefSeq" id="XP_009549594.1">
    <property type="nucleotide sequence ID" value="XM_009551299.1"/>
</dbReference>
<dbReference type="HOGENOM" id="CLU_1652365_0_0_1"/>
<evidence type="ECO:0000313" key="2">
    <source>
        <dbReference type="Proteomes" id="UP000030671"/>
    </source>
</evidence>
<organism evidence="1 2">
    <name type="scientific">Heterobasidion irregulare (strain TC 32-1)</name>
    <dbReference type="NCBI Taxonomy" id="747525"/>
    <lineage>
        <taxon>Eukaryota</taxon>
        <taxon>Fungi</taxon>
        <taxon>Dikarya</taxon>
        <taxon>Basidiomycota</taxon>
        <taxon>Agaricomycotina</taxon>
        <taxon>Agaricomycetes</taxon>
        <taxon>Russulales</taxon>
        <taxon>Bondarzewiaceae</taxon>
        <taxon>Heterobasidion</taxon>
        <taxon>Heterobasidion annosum species complex</taxon>
    </lineage>
</organism>
<dbReference type="GeneID" id="20676422"/>
<keyword evidence="2" id="KW-1185">Reference proteome</keyword>
<evidence type="ECO:0000313" key="1">
    <source>
        <dbReference type="EMBL" id="ETW79359.1"/>
    </source>
</evidence>
<dbReference type="KEGG" id="hir:HETIRDRAFT_453790"/>
<dbReference type="Proteomes" id="UP000030671">
    <property type="component" value="Unassembled WGS sequence"/>
</dbReference>